<protein>
    <submittedName>
        <fullName evidence="2">Uncharacterized protein</fullName>
    </submittedName>
</protein>
<dbReference type="KEGG" id="sct:SCAT_0519"/>
<keyword evidence="3" id="KW-1185">Reference proteome</keyword>
<dbReference type="AlphaFoldDB" id="F8JRZ0"/>
<dbReference type="HOGENOM" id="CLU_1668372_0_0_11"/>
<evidence type="ECO:0000256" key="1">
    <source>
        <dbReference type="SAM" id="MobiDB-lite"/>
    </source>
</evidence>
<dbReference type="OrthoDB" id="9974836at2"/>
<reference evidence="3" key="1">
    <citation type="submission" date="2011-12" db="EMBL/GenBank/DDBJ databases">
        <title>Complete genome sequence of Streptomyces cattleya strain DSM 46488.</title>
        <authorList>
            <person name="Ou H.-Y."/>
            <person name="Li P."/>
            <person name="Zhao C."/>
            <person name="O'Hagan D."/>
            <person name="Deng Z."/>
        </authorList>
    </citation>
    <scope>NUCLEOTIDE SEQUENCE [LARGE SCALE GENOMIC DNA]</scope>
    <source>
        <strain evidence="3">ATCC 35852 / DSM 46488 / JCM 4925 / NBRC 14057 / NRRL 8057</strain>
    </source>
</reference>
<name>F8JRZ0_STREN</name>
<evidence type="ECO:0000313" key="3">
    <source>
        <dbReference type="Proteomes" id="UP000007842"/>
    </source>
</evidence>
<evidence type="ECO:0000313" key="2">
    <source>
        <dbReference type="EMBL" id="AEW92900.1"/>
    </source>
</evidence>
<dbReference type="KEGG" id="scy:SCATT_05290"/>
<feature type="region of interest" description="Disordered" evidence="1">
    <location>
        <begin position="92"/>
        <end position="112"/>
    </location>
</feature>
<dbReference type="RefSeq" id="WP_014141295.1">
    <property type="nucleotide sequence ID" value="NC_016111.1"/>
</dbReference>
<accession>G8WR83</accession>
<proteinExistence type="predicted"/>
<gene>
    <name evidence="2" type="ordered locus">SCATT_05290</name>
</gene>
<sequence>MARQKRNPKLRALLVRAADKLNEVGEAQLAEAVRQVLPPVTYEEDGPGGDAVLSLWIRKSTMQAAQRDASERGQTVAGIVDAGFTALLAGQFKPTKQPKAPAGSADPKGTTSIRLSATRQAQVADYVNEHADDLGWKPSPAQVAVAWLEHQYPAPSRT</sequence>
<dbReference type="Proteomes" id="UP000007842">
    <property type="component" value="Chromosome"/>
</dbReference>
<organism evidence="2 3">
    <name type="scientific">Streptantibioticus cattleyicolor (strain ATCC 35852 / DSM 46488 / JCM 4925 / NBRC 14057 / NRRL 8057)</name>
    <name type="common">Streptomyces cattleya</name>
    <dbReference type="NCBI Taxonomy" id="1003195"/>
    <lineage>
        <taxon>Bacteria</taxon>
        <taxon>Bacillati</taxon>
        <taxon>Actinomycetota</taxon>
        <taxon>Actinomycetes</taxon>
        <taxon>Kitasatosporales</taxon>
        <taxon>Streptomycetaceae</taxon>
        <taxon>Streptantibioticus</taxon>
    </lineage>
</organism>
<accession>F8JRZ0</accession>
<dbReference type="PATRIC" id="fig|1003195.11.peg.2145"/>
<dbReference type="EMBL" id="CP003219">
    <property type="protein sequence ID" value="AEW92900.1"/>
    <property type="molecule type" value="Genomic_DNA"/>
</dbReference>